<dbReference type="GO" id="GO:0020037">
    <property type="term" value="F:heme binding"/>
    <property type="evidence" value="ECO:0007669"/>
    <property type="project" value="TreeGrafter"/>
</dbReference>
<proteinExistence type="predicted"/>
<evidence type="ECO:0000313" key="6">
    <source>
        <dbReference type="Proteomes" id="UP000779809"/>
    </source>
</evidence>
<dbReference type="GO" id="GO:0006879">
    <property type="term" value="P:intracellular iron ion homeostasis"/>
    <property type="evidence" value="ECO:0007669"/>
    <property type="project" value="UniProtKB-KW"/>
</dbReference>
<dbReference type="Gene3D" id="1.20.1260.10">
    <property type="match status" value="1"/>
</dbReference>
<dbReference type="Proteomes" id="UP000779809">
    <property type="component" value="Unassembled WGS sequence"/>
</dbReference>
<sequence>MPEFVKHVEQIRARAEGKLEEGAVTESYKGDVRNTISILNEALATEIVCVLRYMHHYFMATGVHGKSVAGEFKEHADAEREHADALAERIQQLGGKPDFNPASLLQRSVSQYIEGETLADMIKEDLIAGRIVIEVYQKMVRHFGNGDPTTRVMIEGILADEEEHASDLSDMLFVVDPASGKTQGQDPGTNPLKEGASSSKSEPQQRDAARSPSEPQEALAELERKQRAKKNGKKDRAA</sequence>
<feature type="domain" description="Ferritin-like diiron" evidence="4">
    <location>
        <begin position="29"/>
        <end position="179"/>
    </location>
</feature>
<organism evidence="5 6">
    <name type="scientific">Candidatus Korobacter versatilis</name>
    <dbReference type="NCBI Taxonomy" id="658062"/>
    <lineage>
        <taxon>Bacteria</taxon>
        <taxon>Pseudomonadati</taxon>
        <taxon>Acidobacteriota</taxon>
        <taxon>Terriglobia</taxon>
        <taxon>Terriglobales</taxon>
        <taxon>Candidatus Korobacteraceae</taxon>
        <taxon>Candidatus Korobacter</taxon>
    </lineage>
</organism>
<dbReference type="InterPro" id="IPR009078">
    <property type="entry name" value="Ferritin-like_SF"/>
</dbReference>
<dbReference type="PANTHER" id="PTHR30295:SF1">
    <property type="entry name" value="DNA PROTECTION DURING STARVATION PROTEIN"/>
    <property type="match status" value="1"/>
</dbReference>
<dbReference type="SUPFAM" id="SSF47240">
    <property type="entry name" value="Ferritin-like"/>
    <property type="match status" value="1"/>
</dbReference>
<dbReference type="GO" id="GO:0005829">
    <property type="term" value="C:cytosol"/>
    <property type="evidence" value="ECO:0007669"/>
    <property type="project" value="TreeGrafter"/>
</dbReference>
<dbReference type="PANTHER" id="PTHR30295">
    <property type="entry name" value="BACTERIOFERRITIN"/>
    <property type="match status" value="1"/>
</dbReference>
<evidence type="ECO:0000256" key="1">
    <source>
        <dbReference type="ARBA" id="ARBA00022434"/>
    </source>
</evidence>
<name>A0A932A668_9BACT</name>
<reference evidence="5" key="1">
    <citation type="submission" date="2020-07" db="EMBL/GenBank/DDBJ databases">
        <title>Huge and variable diversity of episymbiotic CPR bacteria and DPANN archaea in groundwater ecosystems.</title>
        <authorList>
            <person name="He C.Y."/>
            <person name="Keren R."/>
            <person name="Whittaker M."/>
            <person name="Farag I.F."/>
            <person name="Doudna J."/>
            <person name="Cate J.H.D."/>
            <person name="Banfield J.F."/>
        </authorList>
    </citation>
    <scope>NUCLEOTIDE SEQUENCE</scope>
    <source>
        <strain evidence="5">NC_groundwater_580_Pr5_B-0.1um_64_19</strain>
    </source>
</reference>
<evidence type="ECO:0000313" key="5">
    <source>
        <dbReference type="EMBL" id="MBI2677419.1"/>
    </source>
</evidence>
<comment type="caution">
    <text evidence="5">The sequence shown here is derived from an EMBL/GenBank/DDBJ whole genome shotgun (WGS) entry which is preliminary data.</text>
</comment>
<dbReference type="GO" id="GO:0004322">
    <property type="term" value="F:ferroxidase activity"/>
    <property type="evidence" value="ECO:0007669"/>
    <property type="project" value="TreeGrafter"/>
</dbReference>
<dbReference type="Pfam" id="PF00210">
    <property type="entry name" value="Ferritin"/>
    <property type="match status" value="1"/>
</dbReference>
<protein>
    <submittedName>
        <fullName evidence="5">Bacterioferritin</fullName>
    </submittedName>
</protein>
<accession>A0A932A668</accession>
<dbReference type="InterPro" id="IPR009040">
    <property type="entry name" value="Ferritin-like_diiron"/>
</dbReference>
<keyword evidence="1" id="KW-0409">Iron storage</keyword>
<keyword evidence="2" id="KW-0408">Iron</keyword>
<dbReference type="EMBL" id="JACPNR010000004">
    <property type="protein sequence ID" value="MBI2677419.1"/>
    <property type="molecule type" value="Genomic_DNA"/>
</dbReference>
<gene>
    <name evidence="5" type="ORF">HYX28_01410</name>
</gene>
<evidence type="ECO:0000256" key="3">
    <source>
        <dbReference type="SAM" id="MobiDB-lite"/>
    </source>
</evidence>
<dbReference type="PROSITE" id="PS50905">
    <property type="entry name" value="FERRITIN_LIKE"/>
    <property type="match status" value="1"/>
</dbReference>
<feature type="region of interest" description="Disordered" evidence="3">
    <location>
        <begin position="177"/>
        <end position="238"/>
    </location>
</feature>
<dbReference type="GO" id="GO:0008199">
    <property type="term" value="F:ferric iron binding"/>
    <property type="evidence" value="ECO:0007669"/>
    <property type="project" value="InterPro"/>
</dbReference>
<dbReference type="InterPro" id="IPR012347">
    <property type="entry name" value="Ferritin-like"/>
</dbReference>
<dbReference type="AlphaFoldDB" id="A0A932A668"/>
<dbReference type="InterPro" id="IPR008331">
    <property type="entry name" value="Ferritin_DPS_dom"/>
</dbReference>
<feature type="compositionally biased region" description="Basic residues" evidence="3">
    <location>
        <begin position="226"/>
        <end position="238"/>
    </location>
</feature>
<evidence type="ECO:0000256" key="2">
    <source>
        <dbReference type="ARBA" id="ARBA00023004"/>
    </source>
</evidence>
<evidence type="ECO:0000259" key="4">
    <source>
        <dbReference type="PROSITE" id="PS50905"/>
    </source>
</evidence>
<dbReference type="CDD" id="cd00657">
    <property type="entry name" value="Ferritin_like"/>
    <property type="match status" value="1"/>
</dbReference>